<keyword evidence="2" id="KW-0808">Transferase</keyword>
<accession>A0A3L9MJC0</accession>
<dbReference type="RefSeq" id="WP_121933479.1">
    <property type="nucleotide sequence ID" value="NZ_RDOJ01000002.1"/>
</dbReference>
<feature type="domain" description="Phospholipid/glycerol acyltransferase" evidence="5">
    <location>
        <begin position="59"/>
        <end position="198"/>
    </location>
</feature>
<dbReference type="Pfam" id="PF01553">
    <property type="entry name" value="Acyltransferase"/>
    <property type="match status" value="1"/>
</dbReference>
<dbReference type="GO" id="GO:0003841">
    <property type="term" value="F:1-acylglycerol-3-phosphate O-acyltransferase activity"/>
    <property type="evidence" value="ECO:0007669"/>
    <property type="project" value="TreeGrafter"/>
</dbReference>
<sequence>MAQKSNKKSFYRDAFGHLYFLKRSLIFLLGSFTYNRYNGFNKLKVSGTEKLVDLPSQNVLFVSNHQTYFADVFAMYHVFCSVKNGFIDTIKNPVYLLNPKIDFYYVAAEETMKDNVLTKLFAYTGAVTVKRTWRAKGQDVNRKVDLREVNNIDKALQNGWVVTFPQGTTKAFAPGRRGTAHLIRKNNPIVIPVVIDGFRRAFDKKGLKIKKRGINATMTFKDPLIFDFEKESSDEIMKRIMDSIEQSPEFNKVRPIEEILEKIKNKSLDDYLNEDDDFDEDEEIATLNESEKEKTQE</sequence>
<feature type="region of interest" description="Disordered" evidence="4">
    <location>
        <begin position="271"/>
        <end position="297"/>
    </location>
</feature>
<dbReference type="InterPro" id="IPR002123">
    <property type="entry name" value="Plipid/glycerol_acylTrfase"/>
</dbReference>
<dbReference type="GO" id="GO:0006654">
    <property type="term" value="P:phosphatidic acid biosynthetic process"/>
    <property type="evidence" value="ECO:0007669"/>
    <property type="project" value="TreeGrafter"/>
</dbReference>
<dbReference type="PANTHER" id="PTHR10434:SF11">
    <property type="entry name" value="1-ACYL-SN-GLYCEROL-3-PHOSPHATE ACYLTRANSFERASE"/>
    <property type="match status" value="1"/>
</dbReference>
<dbReference type="CDD" id="cd07989">
    <property type="entry name" value="LPLAT_AGPAT-like"/>
    <property type="match status" value="1"/>
</dbReference>
<evidence type="ECO:0000256" key="3">
    <source>
        <dbReference type="ARBA" id="ARBA00023315"/>
    </source>
</evidence>
<name>A0A3L9MJC0_9FLAO</name>
<keyword evidence="3 6" id="KW-0012">Acyltransferase</keyword>
<evidence type="ECO:0000256" key="1">
    <source>
        <dbReference type="ARBA" id="ARBA00005189"/>
    </source>
</evidence>
<dbReference type="SMART" id="SM00563">
    <property type="entry name" value="PlsC"/>
    <property type="match status" value="1"/>
</dbReference>
<reference evidence="6 7" key="1">
    <citation type="submission" date="2018-10" db="EMBL/GenBank/DDBJ databases">
        <authorList>
            <person name="Chen X."/>
        </authorList>
    </citation>
    <scope>NUCLEOTIDE SEQUENCE [LARGE SCALE GENOMIC DNA]</scope>
    <source>
        <strain evidence="6 7">YIM 102668</strain>
    </source>
</reference>
<dbReference type="PANTHER" id="PTHR10434">
    <property type="entry name" value="1-ACYL-SN-GLYCEROL-3-PHOSPHATE ACYLTRANSFERASE"/>
    <property type="match status" value="1"/>
</dbReference>
<keyword evidence="7" id="KW-1185">Reference proteome</keyword>
<organism evidence="6 7">
    <name type="scientific">Faecalibacter macacae</name>
    <dbReference type="NCBI Taxonomy" id="1859289"/>
    <lineage>
        <taxon>Bacteria</taxon>
        <taxon>Pseudomonadati</taxon>
        <taxon>Bacteroidota</taxon>
        <taxon>Flavobacteriia</taxon>
        <taxon>Flavobacteriales</taxon>
        <taxon>Weeksellaceae</taxon>
        <taxon>Faecalibacter</taxon>
    </lineage>
</organism>
<evidence type="ECO:0000256" key="4">
    <source>
        <dbReference type="SAM" id="MobiDB-lite"/>
    </source>
</evidence>
<gene>
    <name evidence="6" type="ORF">EAH69_01745</name>
</gene>
<evidence type="ECO:0000256" key="2">
    <source>
        <dbReference type="ARBA" id="ARBA00022679"/>
    </source>
</evidence>
<evidence type="ECO:0000259" key="5">
    <source>
        <dbReference type="SMART" id="SM00563"/>
    </source>
</evidence>
<comment type="caution">
    <text evidence="6">The sequence shown here is derived from an EMBL/GenBank/DDBJ whole genome shotgun (WGS) entry which is preliminary data.</text>
</comment>
<evidence type="ECO:0000313" key="6">
    <source>
        <dbReference type="EMBL" id="RLZ12266.1"/>
    </source>
</evidence>
<dbReference type="AlphaFoldDB" id="A0A3L9MJC0"/>
<protein>
    <submittedName>
        <fullName evidence="6">1-acyl-sn-glycerol-3-phosphate acyltransferase</fullName>
    </submittedName>
</protein>
<proteinExistence type="predicted"/>
<dbReference type="SUPFAM" id="SSF69593">
    <property type="entry name" value="Glycerol-3-phosphate (1)-acyltransferase"/>
    <property type="match status" value="1"/>
</dbReference>
<comment type="pathway">
    <text evidence="1">Lipid metabolism.</text>
</comment>
<evidence type="ECO:0000313" key="7">
    <source>
        <dbReference type="Proteomes" id="UP000275348"/>
    </source>
</evidence>
<dbReference type="EMBL" id="RDOJ01000002">
    <property type="protein sequence ID" value="RLZ12266.1"/>
    <property type="molecule type" value="Genomic_DNA"/>
</dbReference>
<dbReference type="OrthoDB" id="1450572at2"/>
<feature type="compositionally biased region" description="Acidic residues" evidence="4">
    <location>
        <begin position="271"/>
        <end position="284"/>
    </location>
</feature>
<dbReference type="Proteomes" id="UP000275348">
    <property type="component" value="Unassembled WGS sequence"/>
</dbReference>